<dbReference type="PROSITE" id="PS51898">
    <property type="entry name" value="TYR_RECOMBINASE"/>
    <property type="match status" value="1"/>
</dbReference>
<keyword evidence="4" id="KW-0233">DNA recombination</keyword>
<dbReference type="InterPro" id="IPR010998">
    <property type="entry name" value="Integrase_recombinase_N"/>
</dbReference>
<dbReference type="InterPro" id="IPR050808">
    <property type="entry name" value="Phage_Integrase"/>
</dbReference>
<proteinExistence type="inferred from homology"/>
<dbReference type="RefSeq" id="WP_274191650.1">
    <property type="nucleotide sequence ID" value="NZ_BAABHN010000047.1"/>
</dbReference>
<evidence type="ECO:0000313" key="6">
    <source>
        <dbReference type="EMBL" id="MFC4835177.1"/>
    </source>
</evidence>
<dbReference type="Pfam" id="PF22022">
    <property type="entry name" value="Phage_int_M"/>
    <property type="match status" value="1"/>
</dbReference>
<dbReference type="Gene3D" id="1.10.443.10">
    <property type="entry name" value="Intergrase catalytic core"/>
    <property type="match status" value="1"/>
</dbReference>
<dbReference type="PANTHER" id="PTHR30629">
    <property type="entry name" value="PROPHAGE INTEGRASE"/>
    <property type="match status" value="1"/>
</dbReference>
<evidence type="ECO:0000313" key="7">
    <source>
        <dbReference type="Proteomes" id="UP001595909"/>
    </source>
</evidence>
<keyword evidence="7" id="KW-1185">Reference proteome</keyword>
<dbReference type="Gene3D" id="1.10.150.130">
    <property type="match status" value="1"/>
</dbReference>
<dbReference type="InterPro" id="IPR011010">
    <property type="entry name" value="DNA_brk_join_enz"/>
</dbReference>
<evidence type="ECO:0000256" key="2">
    <source>
        <dbReference type="ARBA" id="ARBA00022908"/>
    </source>
</evidence>
<dbReference type="SUPFAM" id="SSF56349">
    <property type="entry name" value="DNA breaking-rejoining enzymes"/>
    <property type="match status" value="1"/>
</dbReference>
<evidence type="ECO:0000259" key="5">
    <source>
        <dbReference type="PROSITE" id="PS51898"/>
    </source>
</evidence>
<keyword evidence="2" id="KW-0229">DNA integration</keyword>
<dbReference type="InterPro" id="IPR053876">
    <property type="entry name" value="Phage_int_M"/>
</dbReference>
<dbReference type="InterPro" id="IPR002104">
    <property type="entry name" value="Integrase_catalytic"/>
</dbReference>
<dbReference type="Proteomes" id="UP001595909">
    <property type="component" value="Unassembled WGS sequence"/>
</dbReference>
<accession>A0ABV9RP75</accession>
<evidence type="ECO:0000256" key="4">
    <source>
        <dbReference type="ARBA" id="ARBA00023172"/>
    </source>
</evidence>
<protein>
    <submittedName>
        <fullName evidence="6">Tyrosine-type recombinase/integrase</fullName>
    </submittedName>
</protein>
<dbReference type="CDD" id="cd01189">
    <property type="entry name" value="INT_ICEBs1_C_like"/>
    <property type="match status" value="1"/>
</dbReference>
<organism evidence="6 7">
    <name type="scientific">Actinomycetospora chibensis</name>
    <dbReference type="NCBI Taxonomy" id="663606"/>
    <lineage>
        <taxon>Bacteria</taxon>
        <taxon>Bacillati</taxon>
        <taxon>Actinomycetota</taxon>
        <taxon>Actinomycetes</taxon>
        <taxon>Pseudonocardiales</taxon>
        <taxon>Pseudonocardiaceae</taxon>
        <taxon>Actinomycetospora</taxon>
    </lineage>
</organism>
<evidence type="ECO:0000256" key="3">
    <source>
        <dbReference type="ARBA" id="ARBA00023125"/>
    </source>
</evidence>
<gene>
    <name evidence="6" type="ORF">ACFPEL_22395</name>
</gene>
<dbReference type="PANTHER" id="PTHR30629:SF2">
    <property type="entry name" value="PROPHAGE INTEGRASE INTS-RELATED"/>
    <property type="match status" value="1"/>
</dbReference>
<comment type="similarity">
    <text evidence="1">Belongs to the 'phage' integrase family.</text>
</comment>
<reference evidence="7" key="1">
    <citation type="journal article" date="2019" name="Int. J. Syst. Evol. Microbiol.">
        <title>The Global Catalogue of Microorganisms (GCM) 10K type strain sequencing project: providing services to taxonomists for standard genome sequencing and annotation.</title>
        <authorList>
            <consortium name="The Broad Institute Genomics Platform"/>
            <consortium name="The Broad Institute Genome Sequencing Center for Infectious Disease"/>
            <person name="Wu L."/>
            <person name="Ma J."/>
        </authorList>
    </citation>
    <scope>NUCLEOTIDE SEQUENCE [LARGE SCALE GENOMIC DNA]</scope>
    <source>
        <strain evidence="7">CCUG 50347</strain>
    </source>
</reference>
<sequence>MPRPPTAVGTYGTIRVNGEPGHYVARAWFRDLDGKARQVERSGPTKAKARDALKLALRDRARTATGIGGDTRIREIAPEWLAGIDAAVNAGERSPSTAEQYRRQLDGVVLPGVGELRVREATVPLLDSFIQTVQVHRGTASAKLARSVLSGLLGVAVRHGAIPTNPVRDLSRIHTGRRKATRSLTPPECRAWLAQLDADEDARDKDLPDLCRFMIGTGVRIGEALAVAWPEVDLDEATVDVSRTLIRLRGVGLIRKSTKTETGERILTLPRFVVTMLRRRNPDGDALGPVFPDTLGGWRDPSNTRRALRDARGSEGFAWVTSHVFRRTCATILDQSGQSSRSIADQLGHAQVSMTQNHYFGRRIANPAAAAALDAWHDQHDQEDANRG</sequence>
<feature type="domain" description="Tyr recombinase" evidence="5">
    <location>
        <begin position="179"/>
        <end position="374"/>
    </location>
</feature>
<dbReference type="InterPro" id="IPR013762">
    <property type="entry name" value="Integrase-like_cat_sf"/>
</dbReference>
<name>A0ABV9RP75_9PSEU</name>
<comment type="caution">
    <text evidence="6">The sequence shown here is derived from an EMBL/GenBank/DDBJ whole genome shotgun (WGS) entry which is preliminary data.</text>
</comment>
<evidence type="ECO:0000256" key="1">
    <source>
        <dbReference type="ARBA" id="ARBA00008857"/>
    </source>
</evidence>
<keyword evidence="3" id="KW-0238">DNA-binding</keyword>
<dbReference type="EMBL" id="JBHSIM010000047">
    <property type="protein sequence ID" value="MFC4835177.1"/>
    <property type="molecule type" value="Genomic_DNA"/>
</dbReference>
<dbReference type="Pfam" id="PF00589">
    <property type="entry name" value="Phage_integrase"/>
    <property type="match status" value="1"/>
</dbReference>